<comment type="catalytic activity">
    <reaction evidence="1">
        <text>L-glutamyl-tRNA(Gln) + L-glutamine + ATP + H2O = L-glutaminyl-tRNA(Gln) + L-glutamate + ADP + phosphate + H(+)</text>
        <dbReference type="Rhea" id="RHEA:17521"/>
        <dbReference type="Rhea" id="RHEA-COMP:9681"/>
        <dbReference type="Rhea" id="RHEA-COMP:9684"/>
        <dbReference type="ChEBI" id="CHEBI:15377"/>
        <dbReference type="ChEBI" id="CHEBI:15378"/>
        <dbReference type="ChEBI" id="CHEBI:29985"/>
        <dbReference type="ChEBI" id="CHEBI:30616"/>
        <dbReference type="ChEBI" id="CHEBI:43474"/>
        <dbReference type="ChEBI" id="CHEBI:58359"/>
        <dbReference type="ChEBI" id="CHEBI:78520"/>
        <dbReference type="ChEBI" id="CHEBI:78521"/>
        <dbReference type="ChEBI" id="CHEBI:456216"/>
    </reaction>
</comment>
<dbReference type="EMBL" id="CP021392">
    <property type="protein sequence ID" value="AUD80348.1"/>
    <property type="molecule type" value="Genomic_DNA"/>
</dbReference>
<accession>A0AAN1I8U2</accession>
<reference evidence="2 3" key="1">
    <citation type="submission" date="2017-05" db="EMBL/GenBank/DDBJ databases">
        <title>Comparative genomics and methylome analysis of the gut commensal Bifidobacterium breve.</title>
        <authorList>
            <person name="Bottacini F."/>
            <person name="Morrissey R."/>
            <person name="Roberts R.J."/>
            <person name="James K."/>
            <person name="van Breen J."/>
            <person name="Egan M."/>
            <person name="Lambert J."/>
            <person name="van Limpt K."/>
            <person name="Stanton C."/>
            <person name="Knol J."/>
            <person name="O' Connell Motherway M."/>
            <person name="van Sinderen D."/>
        </authorList>
    </citation>
    <scope>NUCLEOTIDE SEQUENCE [LARGE SCALE GENOMIC DNA]</scope>
    <source>
        <strain evidence="2 3">NRBB51</strain>
    </source>
</reference>
<dbReference type="InterPro" id="IPR036113">
    <property type="entry name" value="Asp/Glu-ADT_sf_sub_c"/>
</dbReference>
<dbReference type="NCBIfam" id="TIGR00135">
    <property type="entry name" value="gatC"/>
    <property type="match status" value="1"/>
</dbReference>
<evidence type="ECO:0000313" key="3">
    <source>
        <dbReference type="Proteomes" id="UP000232609"/>
    </source>
</evidence>
<evidence type="ECO:0000256" key="1">
    <source>
        <dbReference type="HAMAP-Rule" id="MF_00122"/>
    </source>
</evidence>
<dbReference type="Gene3D" id="1.10.20.60">
    <property type="entry name" value="Glu-tRNAGln amidotransferase C subunit, N-terminal domain"/>
    <property type="match status" value="1"/>
</dbReference>
<comment type="similarity">
    <text evidence="1">Belongs to the GatC family.</text>
</comment>
<comment type="catalytic activity">
    <reaction evidence="1">
        <text>L-aspartyl-tRNA(Asn) + L-glutamine + ATP + H2O = L-asparaginyl-tRNA(Asn) + L-glutamate + ADP + phosphate + 2 H(+)</text>
        <dbReference type="Rhea" id="RHEA:14513"/>
        <dbReference type="Rhea" id="RHEA-COMP:9674"/>
        <dbReference type="Rhea" id="RHEA-COMP:9677"/>
        <dbReference type="ChEBI" id="CHEBI:15377"/>
        <dbReference type="ChEBI" id="CHEBI:15378"/>
        <dbReference type="ChEBI" id="CHEBI:29985"/>
        <dbReference type="ChEBI" id="CHEBI:30616"/>
        <dbReference type="ChEBI" id="CHEBI:43474"/>
        <dbReference type="ChEBI" id="CHEBI:58359"/>
        <dbReference type="ChEBI" id="CHEBI:78515"/>
        <dbReference type="ChEBI" id="CHEBI:78516"/>
        <dbReference type="ChEBI" id="CHEBI:456216"/>
    </reaction>
</comment>
<dbReference type="Pfam" id="PF02686">
    <property type="entry name" value="GatC"/>
    <property type="match status" value="1"/>
</dbReference>
<dbReference type="PANTHER" id="PTHR15004:SF0">
    <property type="entry name" value="GLUTAMYL-TRNA(GLN) AMIDOTRANSFERASE SUBUNIT C, MITOCHONDRIAL"/>
    <property type="match status" value="1"/>
</dbReference>
<dbReference type="AlphaFoldDB" id="A0AAN1I8U2"/>
<dbReference type="GO" id="GO:0070681">
    <property type="term" value="P:glutaminyl-tRNAGln biosynthesis via transamidation"/>
    <property type="evidence" value="ECO:0007669"/>
    <property type="project" value="TreeGrafter"/>
</dbReference>
<keyword evidence="1" id="KW-0648">Protein biosynthesis</keyword>
<dbReference type="HAMAP" id="MF_00122">
    <property type="entry name" value="GatC"/>
    <property type="match status" value="1"/>
</dbReference>
<dbReference type="InterPro" id="IPR003837">
    <property type="entry name" value="GatC"/>
</dbReference>
<evidence type="ECO:0000313" key="2">
    <source>
        <dbReference type="EMBL" id="AUD80348.1"/>
    </source>
</evidence>
<dbReference type="GO" id="GO:0006450">
    <property type="term" value="P:regulation of translational fidelity"/>
    <property type="evidence" value="ECO:0007669"/>
    <property type="project" value="InterPro"/>
</dbReference>
<keyword evidence="1" id="KW-0067">ATP-binding</keyword>
<comment type="function">
    <text evidence="1">Allows the formation of correctly charged Asn-tRNA(Asn) or Gln-tRNA(Gln) through the transamidation of misacylated Asp-tRNA(Asn) or Glu-tRNA(Gln) in organisms which lack either or both of asparaginyl-tRNA or glutaminyl-tRNA synthetases. The reaction takes place in the presence of glutamine and ATP through an activated phospho-Asp-tRNA(Asn) or phospho-Glu-tRNA(Gln).</text>
</comment>
<dbReference type="PANTHER" id="PTHR15004">
    <property type="entry name" value="GLUTAMYL-TRNA(GLN) AMIDOTRANSFERASE SUBUNIT C, MITOCHONDRIAL"/>
    <property type="match status" value="1"/>
</dbReference>
<gene>
    <name evidence="1" type="primary">gatC</name>
    <name evidence="2" type="ORF">NRBB51_0236</name>
</gene>
<comment type="subunit">
    <text evidence="1">Heterotrimer of A, B and C subunits.</text>
</comment>
<proteinExistence type="inferred from homology"/>
<protein>
    <recommendedName>
        <fullName evidence="1">Aspartyl/glutamyl-tRNA(Asn/Gln) amidotransferase subunit C</fullName>
        <shortName evidence="1">Asp/Glu-ADT subunit C</shortName>
        <ecNumber evidence="1">6.3.5.-</ecNumber>
    </recommendedName>
</protein>
<name>A0AAN1I8U2_BIFBR</name>
<keyword evidence="1" id="KW-0436">Ligase</keyword>
<organism evidence="2 3">
    <name type="scientific">Bifidobacterium breve</name>
    <dbReference type="NCBI Taxonomy" id="1685"/>
    <lineage>
        <taxon>Bacteria</taxon>
        <taxon>Bacillati</taxon>
        <taxon>Actinomycetota</taxon>
        <taxon>Actinomycetes</taxon>
        <taxon>Bifidobacteriales</taxon>
        <taxon>Bifidobacteriaceae</taxon>
        <taxon>Bifidobacterium</taxon>
    </lineage>
</organism>
<dbReference type="GO" id="GO:0005524">
    <property type="term" value="F:ATP binding"/>
    <property type="evidence" value="ECO:0007669"/>
    <property type="project" value="UniProtKB-KW"/>
</dbReference>
<dbReference type="Proteomes" id="UP000232609">
    <property type="component" value="Chromosome"/>
</dbReference>
<dbReference type="GO" id="GO:0006412">
    <property type="term" value="P:translation"/>
    <property type="evidence" value="ECO:0007669"/>
    <property type="project" value="UniProtKB-UniRule"/>
</dbReference>
<dbReference type="GO" id="GO:0050567">
    <property type="term" value="F:glutaminyl-tRNA synthase (glutamine-hydrolyzing) activity"/>
    <property type="evidence" value="ECO:0007669"/>
    <property type="project" value="UniProtKB-UniRule"/>
</dbReference>
<dbReference type="SUPFAM" id="SSF141000">
    <property type="entry name" value="Glu-tRNAGln amidotransferase C subunit"/>
    <property type="match status" value="1"/>
</dbReference>
<sequence length="152" mass="16275">MSGVVVRLAGRFAPLGALELVVEPVKGWRIVPMGGKTRLSDNCVSHTAHIVMAMPTFSREEIVHLGDLARIALTDEEITRLQGELNVIADSINKVQEVASDDVPPTANPVPLEAYLRPDVAETPLTQQEALAGGPKTEAGMFVAPRILGSEE</sequence>
<dbReference type="EC" id="6.3.5.-" evidence="1"/>
<keyword evidence="1" id="KW-0547">Nucleotide-binding</keyword>